<dbReference type="SUPFAM" id="SSF63411">
    <property type="entry name" value="LuxS/MPP-like metallohydrolase"/>
    <property type="match status" value="2"/>
</dbReference>
<keyword evidence="3" id="KW-0378">Hydrolase</keyword>
<dbReference type="InterPro" id="IPR011249">
    <property type="entry name" value="Metalloenz_LuxS/M16"/>
</dbReference>
<evidence type="ECO:0000256" key="3">
    <source>
        <dbReference type="ARBA" id="ARBA00022801"/>
    </source>
</evidence>
<reference evidence="8" key="1">
    <citation type="submission" date="2024-06" db="EMBL/GenBank/DDBJ databases">
        <title>Diversity, functionality, and evolutionary history of bacterial symbionts in false click beetles (Coleoptera, Throscidae).</title>
        <authorList>
            <person name="Wierz J.C."/>
            <person name="Malm H."/>
            <person name="Kaltenpoth M."/>
            <person name="Engl T."/>
        </authorList>
    </citation>
    <scope>NUCLEOTIDE SEQUENCE</scope>
    <source>
        <strain evidence="8">Tduv</strain>
    </source>
</reference>
<dbReference type="Gene3D" id="3.30.830.10">
    <property type="entry name" value="Metalloenzyme, LuxS/M16 peptidase-like"/>
    <property type="match status" value="2"/>
</dbReference>
<dbReference type="Pfam" id="PF00675">
    <property type="entry name" value="Peptidase_M16"/>
    <property type="match status" value="1"/>
</dbReference>
<keyword evidence="4" id="KW-0862">Zinc</keyword>
<dbReference type="PANTHER" id="PTHR43690:SF17">
    <property type="entry name" value="PROTEIN YHJJ"/>
    <property type="match status" value="1"/>
</dbReference>
<name>A0AAU7QR24_9FLAO</name>
<proteinExistence type="inferred from homology"/>
<dbReference type="Pfam" id="PF05193">
    <property type="entry name" value="Peptidase_M16_C"/>
    <property type="match status" value="1"/>
</dbReference>
<evidence type="ECO:0000256" key="5">
    <source>
        <dbReference type="ARBA" id="ARBA00023049"/>
    </source>
</evidence>
<comment type="similarity">
    <text evidence="1">Belongs to the peptidase M16 family.</text>
</comment>
<protein>
    <submittedName>
        <fullName evidence="8">Insulinase family protein</fullName>
    </submittedName>
</protein>
<keyword evidence="2" id="KW-0645">Protease</keyword>
<dbReference type="GO" id="GO:0008237">
    <property type="term" value="F:metallopeptidase activity"/>
    <property type="evidence" value="ECO:0007669"/>
    <property type="project" value="UniProtKB-KW"/>
</dbReference>
<feature type="domain" description="Peptidase M16 N-terminal" evidence="6">
    <location>
        <begin position="31"/>
        <end position="134"/>
    </location>
</feature>
<feature type="domain" description="Peptidase M16 C-terminal" evidence="7">
    <location>
        <begin position="181"/>
        <end position="355"/>
    </location>
</feature>
<dbReference type="InterPro" id="IPR011765">
    <property type="entry name" value="Pept_M16_N"/>
</dbReference>
<dbReference type="GO" id="GO:0046872">
    <property type="term" value="F:metal ion binding"/>
    <property type="evidence" value="ECO:0007669"/>
    <property type="project" value="InterPro"/>
</dbReference>
<dbReference type="AlphaFoldDB" id="A0AAU7QR24"/>
<keyword evidence="5" id="KW-0482">Metalloprotease</keyword>
<accession>A0AAU7QR24</accession>
<dbReference type="EMBL" id="CP157894">
    <property type="protein sequence ID" value="XBT18421.1"/>
    <property type="molecule type" value="Genomic_DNA"/>
</dbReference>
<dbReference type="InterPro" id="IPR050626">
    <property type="entry name" value="Peptidase_M16"/>
</dbReference>
<dbReference type="GO" id="GO:0006508">
    <property type="term" value="P:proteolysis"/>
    <property type="evidence" value="ECO:0007669"/>
    <property type="project" value="UniProtKB-KW"/>
</dbReference>
<evidence type="ECO:0000256" key="1">
    <source>
        <dbReference type="ARBA" id="ARBA00007261"/>
    </source>
</evidence>
<gene>
    <name evidence="8" type="ORF">ABNO50_00270</name>
</gene>
<dbReference type="InterPro" id="IPR007863">
    <property type="entry name" value="Peptidase_M16_C"/>
</dbReference>
<sequence>MKNINNNILNFNILKYKLKNGINIILNKNKNNYIISNNFFFHVGAKNNFNNDGLFYFLEKYIMKGKNNIKNKNYNKYILNNGGIMNSFSTYDGTYFNNIITPNLLEVSLYTMLKKFNNIIFKKKNILNIINYIKKKKKKKFFNKPYVKLFYKIIPKYLFFNHPYKNTIIGNIKKIKKYSISKLKSKYKKYYSPNNMVISISGNISFSKTLKLIKKYFNNYNYKKYNFINKIKKIDFKKKKNITLKEKYINFPIGILLYKLPNMSHRDLIIIKFIYLYLTYEYNNFLLKKIKEKNINIININLKINIMEKGGYIIIYYIVKDKIYIKPILKIIKNIFNNLSNYGIPKKKINIYKKIYLKNKILDNLYNYNISINLINYLVFYKNVNYFIKEINIINNINNILLMNIIKKYFLKENIIFIND</sequence>
<evidence type="ECO:0000259" key="7">
    <source>
        <dbReference type="Pfam" id="PF05193"/>
    </source>
</evidence>
<evidence type="ECO:0000256" key="2">
    <source>
        <dbReference type="ARBA" id="ARBA00022670"/>
    </source>
</evidence>
<organism evidence="8">
    <name type="scientific">Candidatus Shikimatogenerans sp. Tduv</name>
    <dbReference type="NCBI Taxonomy" id="3158567"/>
    <lineage>
        <taxon>Bacteria</taxon>
        <taxon>Pseudomonadati</taxon>
        <taxon>Bacteroidota</taxon>
        <taxon>Flavobacteriia</taxon>
        <taxon>Flavobacteriales</taxon>
        <taxon>Candidatus Shikimatogenerans</taxon>
    </lineage>
</organism>
<evidence type="ECO:0000313" key="8">
    <source>
        <dbReference type="EMBL" id="XBT18421.1"/>
    </source>
</evidence>
<dbReference type="PANTHER" id="PTHR43690">
    <property type="entry name" value="NARDILYSIN"/>
    <property type="match status" value="1"/>
</dbReference>
<evidence type="ECO:0000259" key="6">
    <source>
        <dbReference type="Pfam" id="PF00675"/>
    </source>
</evidence>
<evidence type="ECO:0000256" key="4">
    <source>
        <dbReference type="ARBA" id="ARBA00022833"/>
    </source>
</evidence>